<feature type="chain" id="PRO_5022908916" evidence="3">
    <location>
        <begin position="23"/>
        <end position="1751"/>
    </location>
</feature>
<dbReference type="InterPro" id="IPR002884">
    <property type="entry name" value="P_dom"/>
</dbReference>
<name>A0A5C7FG03_9BACT</name>
<dbReference type="OrthoDB" id="1488333at2"/>
<feature type="domain" description="P/Homo B" evidence="4">
    <location>
        <begin position="19"/>
        <end position="179"/>
    </location>
</feature>
<keyword evidence="6" id="KW-1185">Reference proteome</keyword>
<dbReference type="Proteomes" id="UP000321907">
    <property type="component" value="Unassembled WGS sequence"/>
</dbReference>
<accession>A0A5C7FG03</accession>
<proteinExistence type="predicted"/>
<dbReference type="GO" id="GO:0004252">
    <property type="term" value="F:serine-type endopeptidase activity"/>
    <property type="evidence" value="ECO:0007669"/>
    <property type="project" value="InterPro"/>
</dbReference>
<dbReference type="GO" id="GO:0006508">
    <property type="term" value="P:proteolysis"/>
    <property type="evidence" value="ECO:0007669"/>
    <property type="project" value="UniProtKB-KW"/>
</dbReference>
<evidence type="ECO:0000313" key="6">
    <source>
        <dbReference type="Proteomes" id="UP000321907"/>
    </source>
</evidence>
<evidence type="ECO:0000256" key="1">
    <source>
        <dbReference type="ARBA" id="ARBA00022670"/>
    </source>
</evidence>
<feature type="signal peptide" evidence="3">
    <location>
        <begin position="1"/>
        <end position="22"/>
    </location>
</feature>
<keyword evidence="1" id="KW-0645">Protease</keyword>
<gene>
    <name evidence="5" type="ORF">FUA23_14460</name>
</gene>
<dbReference type="InterPro" id="IPR008979">
    <property type="entry name" value="Galactose-bd-like_sf"/>
</dbReference>
<reference evidence="5 6" key="1">
    <citation type="submission" date="2019-08" db="EMBL/GenBank/DDBJ databases">
        <title>Lewinella sp. strain SSH13 Genome sequencing and assembly.</title>
        <authorList>
            <person name="Kim I."/>
        </authorList>
    </citation>
    <scope>NUCLEOTIDE SEQUENCE [LARGE SCALE GENOMIC DNA]</scope>
    <source>
        <strain evidence="5 6">SSH13</strain>
    </source>
</reference>
<dbReference type="Gene3D" id="2.60.120.260">
    <property type="entry name" value="Galactose-binding domain-like"/>
    <property type="match status" value="1"/>
</dbReference>
<dbReference type="SUPFAM" id="SSF49478">
    <property type="entry name" value="Cna protein B-type domain"/>
    <property type="match status" value="1"/>
</dbReference>
<dbReference type="PROSITE" id="PS51829">
    <property type="entry name" value="P_HOMO_B"/>
    <property type="match status" value="1"/>
</dbReference>
<keyword evidence="3" id="KW-0732">Signal</keyword>
<dbReference type="Gene3D" id="2.60.40.10">
    <property type="entry name" value="Immunoglobulins"/>
    <property type="match status" value="1"/>
</dbReference>
<protein>
    <submittedName>
        <fullName evidence="5">T9SS type A sorting domain-containing protein</fullName>
    </submittedName>
</protein>
<sequence>MKQARQLLMLAICCLFSFALTAQSYAGSSVGDPIPAVGTGGAPFTPTVVTFDVGASGIINEDVVFQVEVDLVHTWVGDLYIDLTSPAGTVHTLTFGNGSLSDNLENVVFDDAAGINIQDAATPYANASYVAERGFLNAAFGGEEMGGTWTMNIYDLAGGDSGTMGVSAIVVSPFVSAITVPEEEVNLAGINSLNLTLTDGCEGLVIPEMVLTGDFDADGNGFSVPASAFDVVVMDSNPSNGPIVDGCGTFQYRVTVNNDNGPDVNFGFTGDYDPAGGNITVTEGGPTVSASAEAYTITGVDGGGTSTVDISFIDNGFASFVVEGNRQAVGDLIDFFQVTFEGVLVYQNSFQDPINGDDGLVPFRAKINELEVSAGDVVTLLFTEDAEDDGIVTEVSLTDFSFSTAADQGAFGVTGFVTTWGTVNAEDKTAPAVVETPANINLLCVDLDGNNLSTLPTSVSRCYRVNASTGTTIPGTMASALNARLRALTNAPVVPTFTDGCSDEIEVCVSDAVAYGADPACDDVIITRTFVATEIAVCPSAAGEGNPSVSASYTITFERPSLDDLDGDNIEDVVYYESCGADPSVRPAPRTQDFPFLAVGDRTFNLSTGSAVCNIGVTFEDGPSIVTCPNTYKFVRTYTVIDWCEPGDVRTFTQVVKVGDTTAPTFVGPNVQTDADGTLVYGTNAGNICAAYIRLDDVTVTDNCDGDVTISAEIFPNGDLTAAPIGAFTVVPGGSPELTSAIPAGTHILRYTYSDVCGNTGVTDYDFRVEDQTPPVAICEDGLNISIAGGANNGFAVLTPENIDNGSYDDCSGVTLEIARVTATNLAIGGYGPQITLTCDDLGTVRVGLKVTDALGNMNFCWLDVLVEDKLAPTCVAPGNTTITCVEYNASLPNDITDASFAQLDALFGEAAGVDNCGTTITQTVSGTINSCGVGRITRRFTSTDDAGFTNTNICSQIIDVIGIHDYRITFPTDESGDCMEVPSYDAVVAEELACDLITTTVDVDTLRTQDAGEECFKLRLTYDVVNWCEYNSLGEPYVIRRDAPGAFDRTRNPRDIEEDLLYVNVTPGASTATINDDVAFYSLIGTDRIFNPAPSAQGDVALGDNGSGDINDDNTYGTNVYDSRGFFRYTQFIKIYDEVAPEITFTEPAECFAGSGEGCRTTVTLEFTATDECSDAVVSVELDANFTGAFVADNAAALGVSVSVANDGDGNYTVTATNVPVGDHAIRVRASDGCGNFDVQIIEFCVTADKSPTPICIQTLTVTLMDDGNGGGMAAIWASDFIASPIVDCFGNVVDKYSLYRSSEAGAAGFTPVVGVLGIDDIDCDDFDNGTVSVRVYAFDDNGSTPDYCEVIIEVQDNMGHCDGSTGNLSGLIATQNDEALEGVEVTLTGANGMDAMSMTNAGGDFEFNSLPLGGDYTIQPAFDRAFEASEVKSSDVVAMIGQILGTTSFENAYDFIAADVNRDMELNVFDAIATTQRILGLEDGFEGGNWVFVTVDTEVNVANPYGVAFPEVYNVNDLEGSLRNVSFVAIRLGDVRNGAGRTAQTLNVEDAQLEAGQVYSMELNGTELAAFQGTIELAAGLELVSADYTGEGAINLNNAAEGLIAVALRNNASLTLEVRATEAVTLSEQVSLTDAITVREGVAANGVSNGLELSFAGVSFEVANSLEQNTPNPVANVTTIAYTLATAGKATLNIQDVQGRTIMVRELEGVAGRNVTTVDVNELGGAAGILSYTLTAGDFSATKKMVVVR</sequence>
<evidence type="ECO:0000256" key="2">
    <source>
        <dbReference type="ARBA" id="ARBA00022801"/>
    </source>
</evidence>
<dbReference type="NCBIfam" id="TIGR04183">
    <property type="entry name" value="Por_Secre_tail"/>
    <property type="match status" value="1"/>
</dbReference>
<organism evidence="5 6">
    <name type="scientific">Neolewinella aurantiaca</name>
    <dbReference type="NCBI Taxonomy" id="2602767"/>
    <lineage>
        <taxon>Bacteria</taxon>
        <taxon>Pseudomonadati</taxon>
        <taxon>Bacteroidota</taxon>
        <taxon>Saprospiria</taxon>
        <taxon>Saprospirales</taxon>
        <taxon>Lewinellaceae</taxon>
        <taxon>Neolewinella</taxon>
    </lineage>
</organism>
<evidence type="ECO:0000313" key="5">
    <source>
        <dbReference type="EMBL" id="TXF88485.1"/>
    </source>
</evidence>
<dbReference type="Pfam" id="PF01483">
    <property type="entry name" value="P_proprotein"/>
    <property type="match status" value="1"/>
</dbReference>
<comment type="caution">
    <text evidence="5">The sequence shown here is derived from an EMBL/GenBank/DDBJ whole genome shotgun (WGS) entry which is preliminary data.</text>
</comment>
<dbReference type="EMBL" id="VOXD01000022">
    <property type="protein sequence ID" value="TXF88485.1"/>
    <property type="molecule type" value="Genomic_DNA"/>
</dbReference>
<dbReference type="InterPro" id="IPR026444">
    <property type="entry name" value="Secre_tail"/>
</dbReference>
<evidence type="ECO:0000259" key="4">
    <source>
        <dbReference type="PROSITE" id="PS51829"/>
    </source>
</evidence>
<evidence type="ECO:0000256" key="3">
    <source>
        <dbReference type="SAM" id="SignalP"/>
    </source>
</evidence>
<dbReference type="RefSeq" id="WP_147931467.1">
    <property type="nucleotide sequence ID" value="NZ_VOXD01000022.1"/>
</dbReference>
<keyword evidence="2" id="KW-0378">Hydrolase</keyword>
<dbReference type="SUPFAM" id="SSF49785">
    <property type="entry name" value="Galactose-binding domain-like"/>
    <property type="match status" value="1"/>
</dbReference>
<dbReference type="InterPro" id="IPR013783">
    <property type="entry name" value="Ig-like_fold"/>
</dbReference>